<gene>
    <name evidence="6" type="ORF">NSCI0253_LOCUS26383</name>
</gene>
<dbReference type="Gene3D" id="3.40.50.300">
    <property type="entry name" value="P-loop containing nucleotide triphosphate hydrolases"/>
    <property type="match status" value="1"/>
</dbReference>
<feature type="binding site" evidence="3">
    <location>
        <begin position="381"/>
        <end position="388"/>
    </location>
    <ligand>
        <name>substrate</name>
    </ligand>
</feature>
<keyword evidence="2" id="KW-0067">ATP-binding</keyword>
<dbReference type="InterPro" id="IPR003094">
    <property type="entry name" value="6Pfruct_kin"/>
</dbReference>
<dbReference type="PROSITE" id="PS00175">
    <property type="entry name" value="PG_MUTASE"/>
    <property type="match status" value="1"/>
</dbReference>
<dbReference type="InterPro" id="IPR027417">
    <property type="entry name" value="P-loop_NTPase"/>
</dbReference>
<dbReference type="GO" id="GO:0006000">
    <property type="term" value="P:fructose metabolic process"/>
    <property type="evidence" value="ECO:0007669"/>
    <property type="project" value="InterPro"/>
</dbReference>
<dbReference type="Pfam" id="PF00300">
    <property type="entry name" value="His_Phos_1"/>
    <property type="match status" value="2"/>
</dbReference>
<dbReference type="GO" id="GO:0005829">
    <property type="term" value="C:cytosol"/>
    <property type="evidence" value="ECO:0007669"/>
    <property type="project" value="TreeGrafter"/>
</dbReference>
<dbReference type="InterPro" id="IPR029033">
    <property type="entry name" value="His_PPase_superfam"/>
</dbReference>
<dbReference type="SUPFAM" id="SSF53254">
    <property type="entry name" value="Phosphoglycerate mutase-like"/>
    <property type="match status" value="1"/>
</dbReference>
<name>A0A7S1FA07_NOCSC</name>
<organism evidence="6">
    <name type="scientific">Noctiluca scintillans</name>
    <name type="common">Sea sparkle</name>
    <name type="synonym">Red tide dinoflagellate</name>
    <dbReference type="NCBI Taxonomy" id="2966"/>
    <lineage>
        <taxon>Eukaryota</taxon>
        <taxon>Sar</taxon>
        <taxon>Alveolata</taxon>
        <taxon>Dinophyceae</taxon>
        <taxon>Noctilucales</taxon>
        <taxon>Noctilucaceae</taxon>
        <taxon>Noctiluca</taxon>
    </lineage>
</organism>
<dbReference type="InterPro" id="IPR013079">
    <property type="entry name" value="6Phosfructo_kin"/>
</dbReference>
<feature type="region of interest" description="Disordered" evidence="4">
    <location>
        <begin position="32"/>
        <end position="55"/>
    </location>
</feature>
<dbReference type="PANTHER" id="PTHR10606">
    <property type="entry name" value="6-PHOSPHOFRUCTO-2-KINASE/FRUCTOSE-2,6-BISPHOSPHATASE"/>
    <property type="match status" value="1"/>
</dbReference>
<dbReference type="SMART" id="SM00855">
    <property type="entry name" value="PGAM"/>
    <property type="match status" value="1"/>
</dbReference>
<reference evidence="6" key="1">
    <citation type="submission" date="2021-01" db="EMBL/GenBank/DDBJ databases">
        <authorList>
            <person name="Corre E."/>
            <person name="Pelletier E."/>
            <person name="Niang G."/>
            <person name="Scheremetjew M."/>
            <person name="Finn R."/>
            <person name="Kale V."/>
            <person name="Holt S."/>
            <person name="Cochrane G."/>
            <person name="Meng A."/>
            <person name="Brown T."/>
            <person name="Cohen L."/>
        </authorList>
    </citation>
    <scope>NUCLEOTIDE SEQUENCE</scope>
</reference>
<dbReference type="InterPro" id="IPR013078">
    <property type="entry name" value="His_Pase_superF_clade-1"/>
</dbReference>
<evidence type="ECO:0000256" key="2">
    <source>
        <dbReference type="ARBA" id="ARBA00022840"/>
    </source>
</evidence>
<dbReference type="PRINTS" id="PR00991">
    <property type="entry name" value="6PFRUCTKNASE"/>
</dbReference>
<dbReference type="CDD" id="cd07067">
    <property type="entry name" value="HP_PGM_like"/>
    <property type="match status" value="1"/>
</dbReference>
<proteinExistence type="predicted"/>
<evidence type="ECO:0000256" key="1">
    <source>
        <dbReference type="ARBA" id="ARBA00022741"/>
    </source>
</evidence>
<dbReference type="InterPro" id="IPR001345">
    <property type="entry name" value="PG/BPGM_mutase_AS"/>
</dbReference>
<evidence type="ECO:0000256" key="4">
    <source>
        <dbReference type="SAM" id="MobiDB-lite"/>
    </source>
</evidence>
<keyword evidence="1" id="KW-0547">Nucleotide-binding</keyword>
<evidence type="ECO:0000259" key="5">
    <source>
        <dbReference type="Pfam" id="PF01591"/>
    </source>
</evidence>
<evidence type="ECO:0000313" key="6">
    <source>
        <dbReference type="EMBL" id="CAD8852033.1"/>
    </source>
</evidence>
<feature type="compositionally biased region" description="Basic residues" evidence="4">
    <location>
        <begin position="36"/>
        <end position="49"/>
    </location>
</feature>
<dbReference type="GO" id="GO:0005524">
    <property type="term" value="F:ATP binding"/>
    <property type="evidence" value="ECO:0007669"/>
    <property type="project" value="UniProtKB-KW"/>
</dbReference>
<dbReference type="EMBL" id="HBFQ01037347">
    <property type="protein sequence ID" value="CAD8852033.1"/>
    <property type="molecule type" value="Transcribed_RNA"/>
</dbReference>
<feature type="domain" description="6-phosphofructo-2-kinase" evidence="5">
    <location>
        <begin position="160"/>
        <end position="371"/>
    </location>
</feature>
<dbReference type="AlphaFoldDB" id="A0A7S1FA07"/>
<dbReference type="GO" id="GO:0003873">
    <property type="term" value="F:6-phosphofructo-2-kinase activity"/>
    <property type="evidence" value="ECO:0007669"/>
    <property type="project" value="InterPro"/>
</dbReference>
<dbReference type="Gene3D" id="3.40.50.1240">
    <property type="entry name" value="Phosphoglycerate mutase-like"/>
    <property type="match status" value="2"/>
</dbReference>
<evidence type="ECO:0000256" key="3">
    <source>
        <dbReference type="PIRSR" id="PIRSR613078-2"/>
    </source>
</evidence>
<dbReference type="Pfam" id="PF01591">
    <property type="entry name" value="6PF2K"/>
    <property type="match status" value="1"/>
</dbReference>
<dbReference type="GO" id="GO:0004331">
    <property type="term" value="F:fructose-2,6-bisphosphate 2-phosphatase activity"/>
    <property type="evidence" value="ECO:0007669"/>
    <property type="project" value="TreeGrafter"/>
</dbReference>
<dbReference type="PANTHER" id="PTHR10606:SF44">
    <property type="entry name" value="6-PHOSPHOFRUCTO 2-KINASE_FRUCTOSE 2,6-BISPHOSPHATASE LONG FORM"/>
    <property type="match status" value="1"/>
</dbReference>
<protein>
    <recommendedName>
        <fullName evidence="5">6-phosphofructo-2-kinase domain-containing protein</fullName>
    </recommendedName>
</protein>
<sequence>MDRLAHRRQFLSTGPRIAACVTRLVPLLNPPLSNARHSHSKTSGKHHLHPPFAGGYQRKTSSVAWQLAVERNGASKHRGCIALAGAAAAAIVATAADGRARCDQRESLHRGPSNTVHYGPQNPDYVPLWQRHLLEPSDDNPSPTLVPPPTPVLAGSNLHHRYVVSFIGLPLRGKAHMARRLQRYLEFFHGSYVELFDINTFDETRADDEMLQALSDFFSDEEASTEKQTNFGRAAVIYASDTCGATNSMWSGYSKRRRRWMSETLEKELHAHICFIEIKLEAGSAGTQSDLLNKFQADYQDNVCRQRGLSSADMEALIKDFAQDFVTIQDDGTEDDLSYMRLINYNQKVVANNMMRGFLGSRMAAFLSCVHPYRHTIYLTRHGESKYNVEKKIGGDSGLSSSGREYALRLAEFADLEISRQADGFTCVTLPPGSGGKVRSLLTKVPQTSYAEVGIYARGIWEGLGDGAAGVRDGMRLARVQCGEHQPFQDPALTVDGLVDQIGDGPASLIFVSGKAHLHGKDLRPARLWTSSLRRTKETAVHIRHPEIDLGGGKMWAQMIHRVFRNLDEVYAGDYEGLTYEEIKRKSPEEASLRKLDKLGYRYPRGESYYDLIARLDHPMRQLETSQEPILIIAHQAVLRLVYAFLTGVPRSSAPDLEIPLHTVIKKEFDGTGKIQKETRIYLGPNPVKDDGQRWPDP</sequence>
<dbReference type="GO" id="GO:0006003">
    <property type="term" value="P:fructose 2,6-bisphosphate metabolic process"/>
    <property type="evidence" value="ECO:0007669"/>
    <property type="project" value="InterPro"/>
</dbReference>
<accession>A0A7S1FA07</accession>